<gene>
    <name evidence="1" type="ORF">TRIP_B40296</name>
</gene>
<dbReference type="EMBL" id="UPXX01000031">
    <property type="protein sequence ID" value="VBB46455.1"/>
    <property type="molecule type" value="Genomic_DNA"/>
</dbReference>
<organism evidence="1">
    <name type="scientific">Uncultured Desulfatiglans sp</name>
    <dbReference type="NCBI Taxonomy" id="1748965"/>
    <lineage>
        <taxon>Bacteria</taxon>
        <taxon>Pseudomonadati</taxon>
        <taxon>Thermodesulfobacteriota</taxon>
        <taxon>Desulfobacteria</taxon>
        <taxon>Desulfatiglandales</taxon>
        <taxon>Desulfatiglandaceae</taxon>
        <taxon>Desulfatiglans</taxon>
        <taxon>environmental samples</taxon>
    </lineage>
</organism>
<protein>
    <submittedName>
        <fullName evidence="1">Uncharacterized protein</fullName>
    </submittedName>
</protein>
<accession>A0A653AEY9</accession>
<proteinExistence type="predicted"/>
<name>A0A653AEY9_UNCDX</name>
<dbReference type="AlphaFoldDB" id="A0A653AEY9"/>
<reference evidence="1" key="1">
    <citation type="submission" date="2018-07" db="EMBL/GenBank/DDBJ databases">
        <authorList>
            <consortium name="Genoscope - CEA"/>
            <person name="William W."/>
        </authorList>
    </citation>
    <scope>NUCLEOTIDE SEQUENCE</scope>
    <source>
        <strain evidence="1">IK1</strain>
    </source>
</reference>
<evidence type="ECO:0000313" key="1">
    <source>
        <dbReference type="EMBL" id="VBB46455.1"/>
    </source>
</evidence>
<sequence>MDLHHNLFYSYRGPNVDIVDRDRQLENNITKALINTLDLGGSSVCGAFLEWLGLADRPNVKFLLQRCDLPTATAADKRDRVLLGISKKKLDWVNAGMDGKTESLPDAWIYRDNFAVLVESKIDDAAFSQKQMQSHLARLQCTQQNPPIVLLKTWGQICSFFERLLPSLTEVPSAKLLVGQFVEFLEYTGMTEFDGFRLEHFRYFLLHDDDDARRWIRGQVGYFAAEVQASLYVSTPFYEAFDIGNLKLTDTYCWAAFGPRGKGYRKVTHQTISLASDGLRVFVNSELKSATDLLKRVLKQSNATFRAALQELHAFEPFELVLEERTQRQASIYDYTPKIRLHSSLLDETAGDVAWAAFTQAVERLPLPYLRIERLVAAQKLMERSNRDPPQVVPYITEMLLRNHAVVRLLNE</sequence>